<name>A0A6P4IT96_DROKI</name>
<organism evidence="2 3">
    <name type="scientific">Drosophila kikkawai</name>
    <name type="common">Fruit fly</name>
    <dbReference type="NCBI Taxonomy" id="30033"/>
    <lineage>
        <taxon>Eukaryota</taxon>
        <taxon>Metazoa</taxon>
        <taxon>Ecdysozoa</taxon>
        <taxon>Arthropoda</taxon>
        <taxon>Hexapoda</taxon>
        <taxon>Insecta</taxon>
        <taxon>Pterygota</taxon>
        <taxon>Neoptera</taxon>
        <taxon>Endopterygota</taxon>
        <taxon>Diptera</taxon>
        <taxon>Brachycera</taxon>
        <taxon>Muscomorpha</taxon>
        <taxon>Ephydroidea</taxon>
        <taxon>Drosophilidae</taxon>
        <taxon>Drosophila</taxon>
        <taxon>Sophophora</taxon>
    </lineage>
</organism>
<dbReference type="Proteomes" id="UP001652661">
    <property type="component" value="Chromosome 2L"/>
</dbReference>
<feature type="transmembrane region" description="Helical" evidence="1">
    <location>
        <begin position="263"/>
        <end position="279"/>
    </location>
</feature>
<feature type="transmembrane region" description="Helical" evidence="1">
    <location>
        <begin position="51"/>
        <end position="84"/>
    </location>
</feature>
<evidence type="ECO:0000313" key="2">
    <source>
        <dbReference type="Proteomes" id="UP001652661"/>
    </source>
</evidence>
<reference evidence="3" key="2">
    <citation type="submission" date="2025-08" db="UniProtKB">
        <authorList>
            <consortium name="RefSeq"/>
        </authorList>
    </citation>
    <scope>IDENTIFICATION</scope>
    <source>
        <strain evidence="3">14028-0561.14</strain>
        <tissue evidence="3">Whole fly</tissue>
    </source>
</reference>
<dbReference type="GeneID" id="108077324"/>
<evidence type="ECO:0000313" key="3">
    <source>
        <dbReference type="RefSeq" id="XP_017026101.1"/>
    </source>
</evidence>
<keyword evidence="2" id="KW-1185">Reference proteome</keyword>
<keyword evidence="1" id="KW-1133">Transmembrane helix</keyword>
<keyword evidence="1" id="KW-0472">Membrane</keyword>
<accession>A0A6P4IT96</accession>
<feature type="transmembrane region" description="Helical" evidence="1">
    <location>
        <begin position="155"/>
        <end position="174"/>
    </location>
</feature>
<dbReference type="OrthoDB" id="7851226at2759"/>
<dbReference type="RefSeq" id="XP_017026101.1">
    <property type="nucleotide sequence ID" value="XM_017170612.1"/>
</dbReference>
<dbReference type="AlphaFoldDB" id="A0A6P4IT96"/>
<feature type="transmembrane region" description="Helical" evidence="1">
    <location>
        <begin position="194"/>
        <end position="214"/>
    </location>
</feature>
<reference evidence="2" key="1">
    <citation type="submission" date="2025-05" db="UniProtKB">
        <authorList>
            <consortium name="RefSeq"/>
        </authorList>
    </citation>
    <scope>NUCLEOTIDE SEQUENCE [LARGE SCALE GENOMIC DNA]</scope>
    <source>
        <strain evidence="2">14028-0561.14</strain>
    </source>
</reference>
<protein>
    <submittedName>
        <fullName evidence="3">Gustatory receptor-like 43a</fullName>
    </submittedName>
</protein>
<feature type="transmembrane region" description="Helical" evidence="1">
    <location>
        <begin position="96"/>
        <end position="118"/>
    </location>
</feature>
<feature type="transmembrane region" description="Helical" evidence="1">
    <location>
        <begin position="299"/>
        <end position="322"/>
    </location>
</feature>
<feature type="transmembrane region" description="Helical" evidence="1">
    <location>
        <begin position="12"/>
        <end position="39"/>
    </location>
</feature>
<sequence>MSATRYNFQRKAYRWFIHGTSLCVYFSCCFLDLGSFRYVQKDERLRKHSTFWQWIAIAMCIKLGLLWLEFPFVLICFGWLYLLLIGDSSEFTENNTYYWVHLVAIIVISSISTLQLLWLSHSSAYSALVVSIVNRVLHINRIVRRNFGDEHFYSDDSLVLLFLLKMVLTLHHILAQYRPHEKNMIGVRYHTVNVILFEIFYCSYMLYQLLFLGWQRTLLAFLESYIALVKDRGSPTPDYYRKVIDVFDIYTQMAGIHFRVSSAWLRVSSMLFVSLYYTAHEATFTFYCLFAMSEIPLFTRAYLVILNKVGTCLHPLVAVLLMGMASDRLKHFEAQLCEKIFLIELLHSEDDHLILQQFARLISCKYRSFLLQQHSFPIRNFIWNRGSICDRDLVFDFFVYLIINATTYLQFLIGDNTSICEEAL</sequence>
<proteinExistence type="predicted"/>
<keyword evidence="1" id="KW-0812">Transmembrane</keyword>
<evidence type="ECO:0000256" key="1">
    <source>
        <dbReference type="SAM" id="Phobius"/>
    </source>
</evidence>
<gene>
    <name evidence="3" type="primary">LOC108077324</name>
</gene>